<evidence type="ECO:0000313" key="1">
    <source>
        <dbReference type="EMBL" id="KAF3706841.1"/>
    </source>
</evidence>
<protein>
    <submittedName>
        <fullName evidence="1">Uncharacterized protein</fullName>
    </submittedName>
</protein>
<keyword evidence="2" id="KW-1185">Reference proteome</keyword>
<reference evidence="2" key="2">
    <citation type="submission" date="2019-02" db="EMBL/GenBank/DDBJ databases">
        <title>Opniocepnalus argus Var Kimnra genome.</title>
        <authorList>
            <person name="Zhou C."/>
            <person name="Xiao S."/>
        </authorList>
    </citation>
    <scope>NUCLEOTIDE SEQUENCE [LARGE SCALE GENOMIC DNA]</scope>
</reference>
<organism evidence="1 2">
    <name type="scientific">Channa argus</name>
    <name type="common">Northern snakehead</name>
    <name type="synonym">Ophicephalus argus</name>
    <dbReference type="NCBI Taxonomy" id="215402"/>
    <lineage>
        <taxon>Eukaryota</taxon>
        <taxon>Metazoa</taxon>
        <taxon>Chordata</taxon>
        <taxon>Craniata</taxon>
        <taxon>Vertebrata</taxon>
        <taxon>Euteleostomi</taxon>
        <taxon>Actinopterygii</taxon>
        <taxon>Neopterygii</taxon>
        <taxon>Teleostei</taxon>
        <taxon>Neoteleostei</taxon>
        <taxon>Acanthomorphata</taxon>
        <taxon>Anabantaria</taxon>
        <taxon>Anabantiformes</taxon>
        <taxon>Channoidei</taxon>
        <taxon>Channidae</taxon>
        <taxon>Channa</taxon>
    </lineage>
</organism>
<dbReference type="Proteomes" id="UP000503349">
    <property type="component" value="Chromosome 1"/>
</dbReference>
<reference evidence="1 2" key="1">
    <citation type="submission" date="2019-02" db="EMBL/GenBank/DDBJ databases">
        <title>Opniocepnalus argus genome.</title>
        <authorList>
            <person name="Zhou C."/>
            <person name="Xiao S."/>
        </authorList>
    </citation>
    <scope>NUCLEOTIDE SEQUENCE [LARGE SCALE GENOMIC DNA]</scope>
    <source>
        <strain evidence="1">OARG1902GOOAL</strain>
        <tissue evidence="1">Muscle</tissue>
    </source>
</reference>
<evidence type="ECO:0000313" key="2">
    <source>
        <dbReference type="Proteomes" id="UP000503349"/>
    </source>
</evidence>
<accession>A0A6G1QVW7</accession>
<sequence>MVPFQMWKLPMPHALMQPQPSESSLPAGLFMLLMLLDILSSCLDSVYPIFGLRFDYLLVRQPQFNTLFVCSSLCIYLSTSAGVSNTPLTKS</sequence>
<name>A0A6G1QVW7_CHAAH</name>
<dbReference type="EMBL" id="CM015712">
    <property type="protein sequence ID" value="KAF3706841.1"/>
    <property type="molecule type" value="Genomic_DNA"/>
</dbReference>
<proteinExistence type="predicted"/>
<gene>
    <name evidence="1" type="ORF">EXN66_Car000011</name>
</gene>
<dbReference type="AlphaFoldDB" id="A0A6G1QVW7"/>